<feature type="transmembrane region" description="Helical" evidence="16">
    <location>
        <begin position="336"/>
        <end position="355"/>
    </location>
</feature>
<feature type="domain" description="NADH:quinone oxidoreductase/Mrp antiporter transmembrane" evidence="17">
    <location>
        <begin position="108"/>
        <end position="387"/>
    </location>
</feature>
<keyword evidence="6 16" id="KW-0812">Transmembrane</keyword>
<feature type="transmembrane region" description="Helical" evidence="16">
    <location>
        <begin position="375"/>
        <end position="400"/>
    </location>
</feature>
<evidence type="ECO:0000256" key="8">
    <source>
        <dbReference type="ARBA" id="ARBA00022967"/>
    </source>
</evidence>
<evidence type="ECO:0000256" key="3">
    <source>
        <dbReference type="ARBA" id="ARBA00021096"/>
    </source>
</evidence>
<dbReference type="EMBL" id="MG434670">
    <property type="protein sequence ID" value="AWN55976.1"/>
    <property type="molecule type" value="Genomic_DNA"/>
</dbReference>
<dbReference type="PANTHER" id="PTHR42829:SF2">
    <property type="entry name" value="NADH-UBIQUINONE OXIDOREDUCTASE CHAIN 5"/>
    <property type="match status" value="1"/>
</dbReference>
<evidence type="ECO:0000256" key="13">
    <source>
        <dbReference type="ARBA" id="ARBA00023128"/>
    </source>
</evidence>
<organism evidence="20">
    <name type="scientific">Cryptonome barbada</name>
    <dbReference type="NCBI Taxonomy" id="2204078"/>
    <lineage>
        <taxon>Eukaryota</taxon>
        <taxon>Metazoa</taxon>
        <taxon>Spiralia</taxon>
        <taxon>Lophotrochozoa</taxon>
        <taxon>Annelida</taxon>
        <taxon>Polychaeta</taxon>
        <taxon>Errantia</taxon>
        <taxon>Eunicida</taxon>
        <taxon>Amphinomidae</taxon>
        <taxon>Cryptonome</taxon>
    </lineage>
</organism>
<comment type="function">
    <text evidence="16">Core subunit of the mitochondrial membrane respiratory chain NADH dehydrogenase (Complex I) which catalyzes electron transfer from NADH through the respiratory chain, using ubiquinone as an electron acceptor. Essential for the catalytic activity and assembly of complex I.</text>
</comment>
<evidence type="ECO:0000256" key="9">
    <source>
        <dbReference type="ARBA" id="ARBA00022982"/>
    </source>
</evidence>
<dbReference type="Pfam" id="PF00361">
    <property type="entry name" value="Proton_antipo_M"/>
    <property type="match status" value="1"/>
</dbReference>
<feature type="transmembrane region" description="Helical" evidence="16">
    <location>
        <begin position="85"/>
        <end position="104"/>
    </location>
</feature>
<geneLocation type="mitochondrion" evidence="20"/>
<keyword evidence="14 16" id="KW-0472">Membrane</keyword>
<feature type="transmembrane region" description="Helical" evidence="16">
    <location>
        <begin position="179"/>
        <end position="201"/>
    </location>
</feature>
<feature type="transmembrane region" description="Helical" evidence="16">
    <location>
        <begin position="7"/>
        <end position="28"/>
    </location>
</feature>
<feature type="domain" description="NADH dehydrogenase subunit 5 C-terminal" evidence="19">
    <location>
        <begin position="390"/>
        <end position="571"/>
    </location>
</feature>
<evidence type="ECO:0000256" key="6">
    <source>
        <dbReference type="ARBA" id="ARBA00022692"/>
    </source>
</evidence>
<evidence type="ECO:0000256" key="4">
    <source>
        <dbReference type="ARBA" id="ARBA00022448"/>
    </source>
</evidence>
<dbReference type="Pfam" id="PF06455">
    <property type="entry name" value="NADH5_C"/>
    <property type="match status" value="1"/>
</dbReference>
<dbReference type="GO" id="GO:0042773">
    <property type="term" value="P:ATP synthesis coupled electron transport"/>
    <property type="evidence" value="ECO:0007669"/>
    <property type="project" value="InterPro"/>
</dbReference>
<feature type="transmembrane region" description="Helical" evidence="16">
    <location>
        <begin position="448"/>
        <end position="468"/>
    </location>
</feature>
<keyword evidence="8" id="KW-1278">Translocase</keyword>
<evidence type="ECO:0000256" key="11">
    <source>
        <dbReference type="ARBA" id="ARBA00023027"/>
    </source>
</evidence>
<feature type="transmembrane region" description="Helical" evidence="16">
    <location>
        <begin position="244"/>
        <end position="262"/>
    </location>
</feature>
<sequence length="573" mass="62838">MNTRTPSFFYSIILWATAAIMGPTALFLMFTNTTTILEWEILSSHVPIFITLIIDPWGAAFSSVVLLISANVMLFTSTYMSSDPFMPRFTLLVILFVLSMNLLIFIPHLIVLLIGWDGLGITSFILVIYYQNPKSLAAGMITALTNRVGDVMLLISIAWTLNQGHWTITNMWESPLSKATILLVMVAAMTKSAQIPFSSWLPAAMAAPTPVSALVHSSTLVTAGVFLLIRFYDFLILAPWFKPSLLLMATLTMFMAGIAASMETDLKKIIALSTLSQLGVMMASLGLGLQLLALFHLMTHALFKALLFLCAGSLIHYHDHGQDLRTTGMLTLSNPVTTSCMTVANLALCGSPFLAGFYSKDLILEMSIFNPTNTLILILFFFATGLTAGYSIRFSINLLWSERKATPISELHDHDWNLSTPMMVMTLGAILGGAAMNWALVMPYSHPILPPSLKMLPLVATVMGAWLASTLSNSSSTSKATLLHFPVTLFSSVKMWFLTPLSTQSLLKLPFITAHHTLKTIDQGWVEILGGQGVFTLTSNPSSAAQTWQVNTPTKQLSTTFMIMLPLLIIMML</sequence>
<evidence type="ECO:0000256" key="12">
    <source>
        <dbReference type="ARBA" id="ARBA00023075"/>
    </source>
</evidence>
<dbReference type="InterPro" id="IPR003945">
    <property type="entry name" value="NU5C-like"/>
</dbReference>
<feature type="transmembrane region" description="Helical" evidence="16">
    <location>
        <begin position="110"/>
        <end position="130"/>
    </location>
</feature>
<evidence type="ECO:0000313" key="20">
    <source>
        <dbReference type="EMBL" id="AWN55976.1"/>
    </source>
</evidence>
<dbReference type="PANTHER" id="PTHR42829">
    <property type="entry name" value="NADH-UBIQUINONE OXIDOREDUCTASE CHAIN 5"/>
    <property type="match status" value="1"/>
</dbReference>
<evidence type="ECO:0000256" key="10">
    <source>
        <dbReference type="ARBA" id="ARBA00022989"/>
    </source>
</evidence>
<feature type="transmembrane region" description="Helical" evidence="16">
    <location>
        <begin position="269"/>
        <end position="287"/>
    </location>
</feature>
<keyword evidence="12 16" id="KW-0830">Ubiquinone</keyword>
<keyword evidence="4 16" id="KW-0813">Transport</keyword>
<accession>A0A343YV55</accession>
<proteinExistence type="inferred from homology"/>
<comment type="similarity">
    <text evidence="16">Belongs to the complex I subunit 5 family.</text>
</comment>
<evidence type="ECO:0000256" key="5">
    <source>
        <dbReference type="ARBA" id="ARBA00022660"/>
    </source>
</evidence>
<dbReference type="PRINTS" id="PR01434">
    <property type="entry name" value="NADHDHGNASE5"/>
</dbReference>
<evidence type="ECO:0000256" key="1">
    <source>
        <dbReference type="ARBA" id="ARBA00004448"/>
    </source>
</evidence>
<keyword evidence="5" id="KW-0679">Respiratory chain</keyword>
<evidence type="ECO:0000259" key="19">
    <source>
        <dbReference type="Pfam" id="PF06455"/>
    </source>
</evidence>
<keyword evidence="7" id="KW-0999">Mitochondrion inner membrane</keyword>
<feature type="transmembrane region" description="Helical" evidence="16">
    <location>
        <begin position="48"/>
        <end position="73"/>
    </location>
</feature>
<evidence type="ECO:0000256" key="14">
    <source>
        <dbReference type="ARBA" id="ARBA00023136"/>
    </source>
</evidence>
<feature type="domain" description="NADH-Ubiquinone oxidoreductase (complex I) chain 5 N-terminal" evidence="18">
    <location>
        <begin position="44"/>
        <end position="89"/>
    </location>
</feature>
<evidence type="ECO:0000259" key="17">
    <source>
        <dbReference type="Pfam" id="PF00361"/>
    </source>
</evidence>
<name>A0A343YV55_9ANNE</name>
<protein>
    <recommendedName>
        <fullName evidence="3 16">NADH-ubiquinone oxidoreductase chain 5</fullName>
        <ecNumber evidence="2 16">7.1.1.2</ecNumber>
    </recommendedName>
</protein>
<feature type="transmembrane region" description="Helical" evidence="16">
    <location>
        <begin position="213"/>
        <end position="232"/>
    </location>
</feature>
<dbReference type="GO" id="GO:0005743">
    <property type="term" value="C:mitochondrial inner membrane"/>
    <property type="evidence" value="ECO:0007669"/>
    <property type="project" value="UniProtKB-SubCell"/>
</dbReference>
<dbReference type="InterPro" id="IPR010934">
    <property type="entry name" value="NADH_DH_su5_C"/>
</dbReference>
<evidence type="ECO:0000256" key="2">
    <source>
        <dbReference type="ARBA" id="ARBA00012944"/>
    </source>
</evidence>
<dbReference type="InterPro" id="IPR001750">
    <property type="entry name" value="ND/Mrp_TM"/>
</dbReference>
<feature type="transmembrane region" description="Helical" evidence="16">
    <location>
        <begin position="421"/>
        <end position="442"/>
    </location>
</feature>
<keyword evidence="13 16" id="KW-0496">Mitochondrion</keyword>
<keyword evidence="9" id="KW-0249">Electron transport</keyword>
<dbReference type="InterPro" id="IPR001516">
    <property type="entry name" value="Proton_antipo_N"/>
</dbReference>
<comment type="subcellular location">
    <subcellularLocation>
        <location evidence="1">Mitochondrion inner membrane</location>
        <topology evidence="1">Multi-pass membrane protein</topology>
    </subcellularLocation>
</comment>
<reference evidence="20" key="1">
    <citation type="journal article" date="2018" name="Deep Sea Res. Part I Oceanogr. Res. Pap.">
        <title>A new species of xylophylic fireworm (Annelida: Amphinomidae: Cryptonome) from deep-sea wood falls in the SW Atlantic.</title>
        <authorList>
            <person name="Barroso R."/>
            <person name="Kudenov J.D."/>
            <person name="Halanych K.M."/>
            <person name="Saeedi H."/>
            <person name="Sumida P.Y.G."/>
            <person name="Bernardino A.F."/>
        </authorList>
    </citation>
    <scope>NUCLEOTIDE SEQUENCE</scope>
</reference>
<feature type="transmembrane region" description="Helical" evidence="16">
    <location>
        <begin position="293"/>
        <end position="315"/>
    </location>
</feature>
<dbReference type="GO" id="GO:0008137">
    <property type="term" value="F:NADH dehydrogenase (ubiquinone) activity"/>
    <property type="evidence" value="ECO:0007669"/>
    <property type="project" value="UniProtKB-EC"/>
</dbReference>
<gene>
    <name evidence="20" type="primary">NAD5</name>
</gene>
<dbReference type="GO" id="GO:0003954">
    <property type="term" value="F:NADH dehydrogenase activity"/>
    <property type="evidence" value="ECO:0007669"/>
    <property type="project" value="TreeGrafter"/>
</dbReference>
<dbReference type="Pfam" id="PF00662">
    <property type="entry name" value="Proton_antipo_N"/>
    <property type="match status" value="1"/>
</dbReference>
<comment type="catalytic activity">
    <reaction evidence="15 16">
        <text>a ubiquinone + NADH + 5 H(+)(in) = a ubiquinol + NAD(+) + 4 H(+)(out)</text>
        <dbReference type="Rhea" id="RHEA:29091"/>
        <dbReference type="Rhea" id="RHEA-COMP:9565"/>
        <dbReference type="Rhea" id="RHEA-COMP:9566"/>
        <dbReference type="ChEBI" id="CHEBI:15378"/>
        <dbReference type="ChEBI" id="CHEBI:16389"/>
        <dbReference type="ChEBI" id="CHEBI:17976"/>
        <dbReference type="ChEBI" id="CHEBI:57540"/>
        <dbReference type="ChEBI" id="CHEBI:57945"/>
        <dbReference type="EC" id="7.1.1.2"/>
    </reaction>
</comment>
<evidence type="ECO:0000259" key="18">
    <source>
        <dbReference type="Pfam" id="PF00662"/>
    </source>
</evidence>
<dbReference type="AlphaFoldDB" id="A0A343YV55"/>
<keyword evidence="11 16" id="KW-0520">NAD</keyword>
<evidence type="ECO:0000256" key="15">
    <source>
        <dbReference type="ARBA" id="ARBA00049551"/>
    </source>
</evidence>
<dbReference type="EC" id="7.1.1.2" evidence="2 16"/>
<evidence type="ECO:0000256" key="7">
    <source>
        <dbReference type="ARBA" id="ARBA00022792"/>
    </source>
</evidence>
<feature type="transmembrane region" description="Helical" evidence="16">
    <location>
        <begin position="137"/>
        <end position="159"/>
    </location>
</feature>
<evidence type="ECO:0000256" key="16">
    <source>
        <dbReference type="RuleBase" id="RU003404"/>
    </source>
</evidence>
<keyword evidence="10 16" id="KW-1133">Transmembrane helix</keyword>
<dbReference type="GO" id="GO:0015990">
    <property type="term" value="P:electron transport coupled proton transport"/>
    <property type="evidence" value="ECO:0007669"/>
    <property type="project" value="TreeGrafter"/>
</dbReference>